<accession>A0A0F9PDR6</accession>
<comment type="caution">
    <text evidence="1">The sequence shown here is derived from an EMBL/GenBank/DDBJ whole genome shotgun (WGS) entry which is preliminary data.</text>
</comment>
<protein>
    <submittedName>
        <fullName evidence="1">Uncharacterized protein</fullName>
    </submittedName>
</protein>
<organism evidence="1">
    <name type="scientific">marine sediment metagenome</name>
    <dbReference type="NCBI Taxonomy" id="412755"/>
    <lineage>
        <taxon>unclassified sequences</taxon>
        <taxon>metagenomes</taxon>
        <taxon>ecological metagenomes</taxon>
    </lineage>
</organism>
<gene>
    <name evidence="1" type="ORF">LCGC14_1228010</name>
</gene>
<sequence length="54" mass="6418">MAYCNHMKTQNCLECAIEAQTKSVVMAIKSLKNESETSVWQKIKRYFKKHLLRR</sequence>
<proteinExistence type="predicted"/>
<reference evidence="1" key="1">
    <citation type="journal article" date="2015" name="Nature">
        <title>Complex archaea that bridge the gap between prokaryotes and eukaryotes.</title>
        <authorList>
            <person name="Spang A."/>
            <person name="Saw J.H."/>
            <person name="Jorgensen S.L."/>
            <person name="Zaremba-Niedzwiedzka K."/>
            <person name="Martijn J."/>
            <person name="Lind A.E."/>
            <person name="van Eijk R."/>
            <person name="Schleper C."/>
            <person name="Guy L."/>
            <person name="Ettema T.J."/>
        </authorList>
    </citation>
    <scope>NUCLEOTIDE SEQUENCE</scope>
</reference>
<dbReference type="EMBL" id="LAZR01006524">
    <property type="protein sequence ID" value="KKM91507.1"/>
    <property type="molecule type" value="Genomic_DNA"/>
</dbReference>
<dbReference type="AlphaFoldDB" id="A0A0F9PDR6"/>
<evidence type="ECO:0000313" key="1">
    <source>
        <dbReference type="EMBL" id="KKM91507.1"/>
    </source>
</evidence>
<name>A0A0F9PDR6_9ZZZZ</name>